<keyword evidence="2" id="KW-0547">Nucleotide-binding</keyword>
<feature type="domain" description="ABC transporter" evidence="4">
    <location>
        <begin position="3"/>
        <end position="202"/>
    </location>
</feature>
<name>A0A239SSI3_9STRE</name>
<dbReference type="InterPro" id="IPR051782">
    <property type="entry name" value="ABC_Transporter_VariousFunc"/>
</dbReference>
<keyword evidence="1" id="KW-0813">Transport</keyword>
<evidence type="ECO:0000313" key="6">
    <source>
        <dbReference type="Proteomes" id="UP000215185"/>
    </source>
</evidence>
<dbReference type="Proteomes" id="UP000215185">
    <property type="component" value="Chromosome 1"/>
</dbReference>
<dbReference type="RefSeq" id="WP_018372850.1">
    <property type="nucleotide sequence ID" value="NZ_LT906439.1"/>
</dbReference>
<dbReference type="InterPro" id="IPR003593">
    <property type="entry name" value="AAA+_ATPase"/>
</dbReference>
<sequence>MILQVKQLSASIFNQLDFEINKPGFYGIIGRNGVGKSTFFSILNKEIKVKNGKLALGKVAFIPSIEIFDKHLTANDYLRLLSTEEYKSFQYNLERMGGADFFNKKLAKYSLGMKEYFAFLYILSIKSDIVILDELIDGLDENKRSKAYKLLKDHSLDKIIIFTSHNLSEICKVCDEVFLLEDGAIKKIEDLKTLIENFPKDS</sequence>
<dbReference type="Pfam" id="PF00005">
    <property type="entry name" value="ABC_tran"/>
    <property type="match status" value="1"/>
</dbReference>
<dbReference type="InterPro" id="IPR003439">
    <property type="entry name" value="ABC_transporter-like_ATP-bd"/>
</dbReference>
<dbReference type="PANTHER" id="PTHR42939">
    <property type="entry name" value="ABC TRANSPORTER ATP-BINDING PROTEIN ALBC-RELATED"/>
    <property type="match status" value="1"/>
</dbReference>
<dbReference type="Gene3D" id="3.40.50.300">
    <property type="entry name" value="P-loop containing nucleotide triphosphate hydrolases"/>
    <property type="match status" value="1"/>
</dbReference>
<dbReference type="STRING" id="1123308.GCA_000380085_00287"/>
<dbReference type="PANTHER" id="PTHR42939:SF1">
    <property type="entry name" value="ABC TRANSPORTER ATP-BINDING PROTEIN ALBC-RELATED"/>
    <property type="match status" value="1"/>
</dbReference>
<keyword evidence="6" id="KW-1185">Reference proteome</keyword>
<proteinExistence type="predicted"/>
<evidence type="ECO:0000259" key="4">
    <source>
        <dbReference type="PROSITE" id="PS50893"/>
    </source>
</evidence>
<protein>
    <submittedName>
        <fullName evidence="5">ABC transporter ATP-binding protein</fullName>
        <ecNumber evidence="5">3.6.3.-</ecNumber>
    </submittedName>
</protein>
<dbReference type="GO" id="GO:0005524">
    <property type="term" value="F:ATP binding"/>
    <property type="evidence" value="ECO:0007669"/>
    <property type="project" value="UniProtKB-KW"/>
</dbReference>
<evidence type="ECO:0000256" key="2">
    <source>
        <dbReference type="ARBA" id="ARBA00022741"/>
    </source>
</evidence>
<evidence type="ECO:0000256" key="1">
    <source>
        <dbReference type="ARBA" id="ARBA00022448"/>
    </source>
</evidence>
<organism evidence="5 6">
    <name type="scientific">Streptococcus merionis</name>
    <dbReference type="NCBI Taxonomy" id="400065"/>
    <lineage>
        <taxon>Bacteria</taxon>
        <taxon>Bacillati</taxon>
        <taxon>Bacillota</taxon>
        <taxon>Bacilli</taxon>
        <taxon>Lactobacillales</taxon>
        <taxon>Streptococcaceae</taxon>
        <taxon>Streptococcus</taxon>
    </lineage>
</organism>
<dbReference type="EC" id="3.6.3.-" evidence="5"/>
<dbReference type="EMBL" id="LT906439">
    <property type="protein sequence ID" value="SNU88202.1"/>
    <property type="molecule type" value="Genomic_DNA"/>
</dbReference>
<dbReference type="AlphaFoldDB" id="A0A239SSI3"/>
<dbReference type="SMART" id="SM00382">
    <property type="entry name" value="AAA"/>
    <property type="match status" value="1"/>
</dbReference>
<keyword evidence="3 5" id="KW-0067">ATP-binding</keyword>
<evidence type="ECO:0000256" key="3">
    <source>
        <dbReference type="ARBA" id="ARBA00022840"/>
    </source>
</evidence>
<dbReference type="OrthoDB" id="2242018at2"/>
<dbReference type="GO" id="GO:0016887">
    <property type="term" value="F:ATP hydrolysis activity"/>
    <property type="evidence" value="ECO:0007669"/>
    <property type="project" value="InterPro"/>
</dbReference>
<keyword evidence="5" id="KW-0378">Hydrolase</keyword>
<dbReference type="SUPFAM" id="SSF52540">
    <property type="entry name" value="P-loop containing nucleoside triphosphate hydrolases"/>
    <property type="match status" value="1"/>
</dbReference>
<dbReference type="KEGG" id="smen:SAMEA4412692_0947"/>
<reference evidence="5 6" key="1">
    <citation type="submission" date="2017-06" db="EMBL/GenBank/DDBJ databases">
        <authorList>
            <consortium name="Pathogen Informatics"/>
        </authorList>
    </citation>
    <scope>NUCLEOTIDE SEQUENCE [LARGE SCALE GENOMIC DNA]</scope>
    <source>
        <strain evidence="5 6">NCTC13788</strain>
    </source>
</reference>
<accession>A0A239SSI3</accession>
<dbReference type="eggNOG" id="COG1131">
    <property type="taxonomic scope" value="Bacteria"/>
</dbReference>
<evidence type="ECO:0000313" key="5">
    <source>
        <dbReference type="EMBL" id="SNU88202.1"/>
    </source>
</evidence>
<dbReference type="PROSITE" id="PS50893">
    <property type="entry name" value="ABC_TRANSPORTER_2"/>
    <property type="match status" value="1"/>
</dbReference>
<dbReference type="InterPro" id="IPR027417">
    <property type="entry name" value="P-loop_NTPase"/>
</dbReference>
<gene>
    <name evidence="5" type="primary">ecfA1</name>
    <name evidence="5" type="ORF">SAMEA4412692_00947</name>
</gene>